<dbReference type="STRING" id="1196031.A361_12540"/>
<protein>
    <recommendedName>
        <fullName evidence="4">YndM family protein</fullName>
    </recommendedName>
</protein>
<feature type="transmembrane region" description="Helical" evidence="1">
    <location>
        <begin position="87"/>
        <end position="109"/>
    </location>
</feature>
<feature type="transmembrane region" description="Helical" evidence="1">
    <location>
        <begin position="7"/>
        <end position="27"/>
    </location>
</feature>
<keyword evidence="1" id="KW-0472">Membrane</keyword>
<feature type="transmembrane region" description="Helical" evidence="1">
    <location>
        <begin position="60"/>
        <end position="81"/>
    </location>
</feature>
<sequence>MQHFKALALKFLASVVLLYIILGIFFGMSFVNVFIITAILGITAYILGDMVILPRSSNMIATAADFGLAFLLIWFLSSILINGDNLIAMSIAAALGVALFEYLFHLYLLRNMTEASNEKGTINQGNLRYNTEVSEDLTPVRPDVRSEEDK</sequence>
<name>A0A161J406_9BACI</name>
<keyword evidence="1" id="KW-1133">Transmembrane helix</keyword>
<proteinExistence type="predicted"/>
<dbReference type="InterPro" id="IPR019649">
    <property type="entry name" value="DUF2512"/>
</dbReference>
<organism evidence="2 3">
    <name type="scientific">Cytobacillus oceanisediminis 2691</name>
    <dbReference type="NCBI Taxonomy" id="1196031"/>
    <lineage>
        <taxon>Bacteria</taxon>
        <taxon>Bacillati</taxon>
        <taxon>Bacillota</taxon>
        <taxon>Bacilli</taxon>
        <taxon>Bacillales</taxon>
        <taxon>Bacillaceae</taxon>
        <taxon>Cytobacillus</taxon>
    </lineage>
</organism>
<dbReference type="Pfam" id="PF10710">
    <property type="entry name" value="DUF2512"/>
    <property type="match status" value="1"/>
</dbReference>
<feature type="transmembrane region" description="Helical" evidence="1">
    <location>
        <begin position="33"/>
        <end position="53"/>
    </location>
</feature>
<gene>
    <name evidence="2" type="ORF">A361_12540</name>
</gene>
<dbReference type="eggNOG" id="ENOG5032Z7G">
    <property type="taxonomic scope" value="Bacteria"/>
</dbReference>
<dbReference type="AlphaFoldDB" id="A0A161J406"/>
<evidence type="ECO:0000313" key="3">
    <source>
        <dbReference type="Proteomes" id="UP000077856"/>
    </source>
</evidence>
<reference evidence="2 3" key="1">
    <citation type="submission" date="2016-04" db="EMBL/GenBank/DDBJ databases">
        <title>Complete genome sequence of Bacillus oceanisediminis strain 2691.</title>
        <authorList>
            <person name="Jeong H."/>
            <person name="Kim H.J."/>
            <person name="Lee D.-W."/>
        </authorList>
    </citation>
    <scope>NUCLEOTIDE SEQUENCE [LARGE SCALE GENOMIC DNA]</scope>
    <source>
        <strain evidence="2 3">2691</strain>
    </source>
</reference>
<dbReference type="RefSeq" id="WP_019379957.1">
    <property type="nucleotide sequence ID" value="NZ_CP015506.1"/>
</dbReference>
<dbReference type="KEGG" id="bon:A361_12540"/>
<evidence type="ECO:0000313" key="2">
    <source>
        <dbReference type="EMBL" id="AND39935.1"/>
    </source>
</evidence>
<evidence type="ECO:0008006" key="4">
    <source>
        <dbReference type="Google" id="ProtNLM"/>
    </source>
</evidence>
<dbReference type="EMBL" id="CP015506">
    <property type="protein sequence ID" value="AND39935.1"/>
    <property type="molecule type" value="Genomic_DNA"/>
</dbReference>
<dbReference type="Proteomes" id="UP000077856">
    <property type="component" value="Chromosome"/>
</dbReference>
<evidence type="ECO:0000256" key="1">
    <source>
        <dbReference type="SAM" id="Phobius"/>
    </source>
</evidence>
<accession>A0A161J406</accession>
<keyword evidence="1" id="KW-0812">Transmembrane</keyword>